<evidence type="ECO:0000256" key="1">
    <source>
        <dbReference type="SAM" id="SignalP"/>
    </source>
</evidence>
<accession>A0A9D4NAX5</accession>
<dbReference type="EMBL" id="JAIWYP010000001">
    <property type="protein sequence ID" value="KAH3891276.1"/>
    <property type="molecule type" value="Genomic_DNA"/>
</dbReference>
<feature type="signal peptide" evidence="1">
    <location>
        <begin position="1"/>
        <end position="23"/>
    </location>
</feature>
<name>A0A9D4NAX5_DREPO</name>
<gene>
    <name evidence="2" type="ORF">DPMN_015369</name>
</gene>
<proteinExistence type="predicted"/>
<evidence type="ECO:0000313" key="2">
    <source>
        <dbReference type="EMBL" id="KAH3891276.1"/>
    </source>
</evidence>
<dbReference type="AlphaFoldDB" id="A0A9D4NAX5"/>
<reference evidence="2" key="1">
    <citation type="journal article" date="2019" name="bioRxiv">
        <title>The Genome of the Zebra Mussel, Dreissena polymorpha: A Resource for Invasive Species Research.</title>
        <authorList>
            <person name="McCartney M.A."/>
            <person name="Auch B."/>
            <person name="Kono T."/>
            <person name="Mallez S."/>
            <person name="Zhang Y."/>
            <person name="Obille A."/>
            <person name="Becker A."/>
            <person name="Abrahante J.E."/>
            <person name="Garbe J."/>
            <person name="Badalamenti J.P."/>
            <person name="Herman A."/>
            <person name="Mangelson H."/>
            <person name="Liachko I."/>
            <person name="Sullivan S."/>
            <person name="Sone E.D."/>
            <person name="Koren S."/>
            <person name="Silverstein K.A.T."/>
            <person name="Beckman K.B."/>
            <person name="Gohl D.M."/>
        </authorList>
    </citation>
    <scope>NUCLEOTIDE SEQUENCE</scope>
    <source>
        <strain evidence="2">Duluth1</strain>
        <tissue evidence="2">Whole animal</tissue>
    </source>
</reference>
<comment type="caution">
    <text evidence="2">The sequence shown here is derived from an EMBL/GenBank/DDBJ whole genome shotgun (WGS) entry which is preliminary data.</text>
</comment>
<protein>
    <submittedName>
        <fullName evidence="2">Uncharacterized protein</fullName>
    </submittedName>
</protein>
<keyword evidence="1" id="KW-0732">Signal</keyword>
<feature type="chain" id="PRO_5038679732" evidence="1">
    <location>
        <begin position="24"/>
        <end position="106"/>
    </location>
</feature>
<dbReference type="Proteomes" id="UP000828390">
    <property type="component" value="Unassembled WGS sequence"/>
</dbReference>
<reference evidence="2" key="2">
    <citation type="submission" date="2020-11" db="EMBL/GenBank/DDBJ databases">
        <authorList>
            <person name="McCartney M.A."/>
            <person name="Auch B."/>
            <person name="Kono T."/>
            <person name="Mallez S."/>
            <person name="Becker A."/>
            <person name="Gohl D.M."/>
            <person name="Silverstein K.A.T."/>
            <person name="Koren S."/>
            <person name="Bechman K.B."/>
            <person name="Herman A."/>
            <person name="Abrahante J.E."/>
            <person name="Garbe J."/>
        </authorList>
    </citation>
    <scope>NUCLEOTIDE SEQUENCE</scope>
    <source>
        <strain evidence="2">Duluth1</strain>
        <tissue evidence="2">Whole animal</tissue>
    </source>
</reference>
<keyword evidence="3" id="KW-1185">Reference proteome</keyword>
<evidence type="ECO:0000313" key="3">
    <source>
        <dbReference type="Proteomes" id="UP000828390"/>
    </source>
</evidence>
<sequence length="106" mass="11713">MKYLHLVFLLLTQPATYIPLADGSVEAGLESNVETEHYYFASINQVYTLFLPVPSLSATGFAVTVTEQFARKVSSAGLARRCLVSISAIEVARLQCMFSSHWNPNN</sequence>
<organism evidence="2 3">
    <name type="scientific">Dreissena polymorpha</name>
    <name type="common">Zebra mussel</name>
    <name type="synonym">Mytilus polymorpha</name>
    <dbReference type="NCBI Taxonomy" id="45954"/>
    <lineage>
        <taxon>Eukaryota</taxon>
        <taxon>Metazoa</taxon>
        <taxon>Spiralia</taxon>
        <taxon>Lophotrochozoa</taxon>
        <taxon>Mollusca</taxon>
        <taxon>Bivalvia</taxon>
        <taxon>Autobranchia</taxon>
        <taxon>Heteroconchia</taxon>
        <taxon>Euheterodonta</taxon>
        <taxon>Imparidentia</taxon>
        <taxon>Neoheterodontei</taxon>
        <taxon>Myida</taxon>
        <taxon>Dreissenoidea</taxon>
        <taxon>Dreissenidae</taxon>
        <taxon>Dreissena</taxon>
    </lineage>
</organism>